<dbReference type="EC" id="3.1.3.1" evidence="2 11"/>
<feature type="binding site" evidence="9">
    <location>
        <position position="414"/>
    </location>
    <ligand>
        <name>Mg(2+)</name>
        <dbReference type="ChEBI" id="CHEBI:18420"/>
    </ligand>
</feature>
<dbReference type="STRING" id="796604.A0A2X0LTE8"/>
<dbReference type="PANTHER" id="PTHR11596:SF5">
    <property type="entry name" value="ALKALINE PHOSPHATASE"/>
    <property type="match status" value="1"/>
</dbReference>
<keyword evidence="5 11" id="KW-0378">Hydrolase</keyword>
<keyword evidence="13" id="KW-1133">Transmembrane helix</keyword>
<keyword evidence="15" id="KW-1185">Reference proteome</keyword>
<feature type="binding site" evidence="9">
    <location>
        <position position="566"/>
    </location>
    <ligand>
        <name>Zn(2+)</name>
        <dbReference type="ChEBI" id="CHEBI:29105"/>
        <label>2</label>
    </ligand>
</feature>
<keyword evidence="13" id="KW-0812">Transmembrane</keyword>
<dbReference type="Gene3D" id="3.40.720.10">
    <property type="entry name" value="Alkaline Phosphatase, subunit A"/>
    <property type="match status" value="1"/>
</dbReference>
<protein>
    <recommendedName>
        <fullName evidence="2 11">Alkaline phosphatase</fullName>
        <ecNumber evidence="2 11">3.1.3.1</ecNumber>
    </recommendedName>
</protein>
<dbReference type="PROSITE" id="PS00123">
    <property type="entry name" value="ALKALINE_PHOSPHATASE"/>
    <property type="match status" value="1"/>
</dbReference>
<dbReference type="SUPFAM" id="SSF53649">
    <property type="entry name" value="Alkaline phosphatase-like"/>
    <property type="match status" value="1"/>
</dbReference>
<feature type="region of interest" description="Disordered" evidence="12">
    <location>
        <begin position="37"/>
        <end position="70"/>
    </location>
</feature>
<dbReference type="InterPro" id="IPR001952">
    <property type="entry name" value="Alkaline_phosphatase"/>
</dbReference>
<evidence type="ECO:0000256" key="4">
    <source>
        <dbReference type="ARBA" id="ARBA00022723"/>
    </source>
</evidence>
<dbReference type="Proteomes" id="UP000249464">
    <property type="component" value="Unassembled WGS sequence"/>
</dbReference>
<reference evidence="14 15" key="1">
    <citation type="submission" date="2016-11" db="EMBL/GenBank/DDBJ databases">
        <authorList>
            <person name="Jaros S."/>
            <person name="Januszkiewicz K."/>
            <person name="Wedrychowicz H."/>
        </authorList>
    </citation>
    <scope>NUCLEOTIDE SEQUENCE [LARGE SCALE GENOMIC DNA]</scope>
</reference>
<evidence type="ECO:0000256" key="11">
    <source>
        <dbReference type="RuleBase" id="RU003947"/>
    </source>
</evidence>
<feature type="binding site" evidence="9">
    <location>
        <position position="464"/>
    </location>
    <ligand>
        <name>Zn(2+)</name>
        <dbReference type="ChEBI" id="CHEBI:29105"/>
        <label>2</label>
    </ligand>
</feature>
<evidence type="ECO:0000256" key="8">
    <source>
        <dbReference type="PIRSR" id="PIRSR601952-1"/>
    </source>
</evidence>
<feature type="binding site" evidence="9">
    <location>
        <position position="423"/>
    </location>
    <ligand>
        <name>Zn(2+)</name>
        <dbReference type="ChEBI" id="CHEBI:29105"/>
        <label>2</label>
    </ligand>
</feature>
<evidence type="ECO:0000256" key="2">
    <source>
        <dbReference type="ARBA" id="ARBA00012647"/>
    </source>
</evidence>
<comment type="cofactor">
    <cofactor evidence="9">
        <name>Zn(2+)</name>
        <dbReference type="ChEBI" id="CHEBI:29105"/>
    </cofactor>
    <text evidence="9">Binds 2 Zn(2+) ions.</text>
</comment>
<keyword evidence="13" id="KW-0472">Membrane</keyword>
<dbReference type="SMART" id="SM00098">
    <property type="entry name" value="alkPPc"/>
    <property type="match status" value="1"/>
</dbReference>
<accession>A0A2X0LTE8</accession>
<name>A0A2X0LTE8_9BASI</name>
<dbReference type="Gene3D" id="1.10.1200.140">
    <property type="entry name" value="Alkaline phosphatase, crown domain"/>
    <property type="match status" value="1"/>
</dbReference>
<comment type="cofactor">
    <cofactor evidence="9">
        <name>Mg(2+)</name>
        <dbReference type="ChEBI" id="CHEBI:18420"/>
    </cofactor>
    <text evidence="9">Binds 1 Mg(2+) ion.</text>
</comment>
<comment type="catalytic activity">
    <reaction evidence="11">
        <text>a phosphate monoester + H2O = an alcohol + phosphate</text>
        <dbReference type="Rhea" id="RHEA:15017"/>
        <dbReference type="ChEBI" id="CHEBI:15377"/>
        <dbReference type="ChEBI" id="CHEBI:30879"/>
        <dbReference type="ChEBI" id="CHEBI:43474"/>
        <dbReference type="ChEBI" id="CHEBI:67140"/>
        <dbReference type="EC" id="3.1.3.1"/>
    </reaction>
</comment>
<dbReference type="InterPro" id="IPR018299">
    <property type="entry name" value="Alkaline_phosphatase_AS"/>
</dbReference>
<dbReference type="GO" id="GO:0004035">
    <property type="term" value="F:alkaline phosphatase activity"/>
    <property type="evidence" value="ECO:0007669"/>
    <property type="project" value="UniProtKB-EC"/>
</dbReference>
<evidence type="ECO:0000313" key="14">
    <source>
        <dbReference type="EMBL" id="SGY13647.1"/>
    </source>
</evidence>
<feature type="transmembrane region" description="Helical" evidence="13">
    <location>
        <begin position="98"/>
        <end position="121"/>
    </location>
</feature>
<evidence type="ECO:0000256" key="7">
    <source>
        <dbReference type="ARBA" id="ARBA00022842"/>
    </source>
</evidence>
<feature type="binding site" evidence="9">
    <location>
        <position position="271"/>
    </location>
    <ligand>
        <name>Mg(2+)</name>
        <dbReference type="ChEBI" id="CHEBI:18420"/>
    </ligand>
</feature>
<dbReference type="GO" id="GO:0046872">
    <property type="term" value="F:metal ion binding"/>
    <property type="evidence" value="ECO:0007669"/>
    <property type="project" value="UniProtKB-KW"/>
</dbReference>
<gene>
    <name evidence="14" type="primary">BQ5605_C010g05928</name>
    <name evidence="14" type="ORF">BQ5605_C010G05928</name>
</gene>
<dbReference type="GO" id="GO:0000329">
    <property type="term" value="C:fungal-type vacuole membrane"/>
    <property type="evidence" value="ECO:0007669"/>
    <property type="project" value="TreeGrafter"/>
</dbReference>
<feature type="compositionally biased region" description="Basic and acidic residues" evidence="12">
    <location>
        <begin position="629"/>
        <end position="640"/>
    </location>
</feature>
<feature type="binding site" evidence="9">
    <location>
        <position position="269"/>
    </location>
    <ligand>
        <name>Mg(2+)</name>
        <dbReference type="ChEBI" id="CHEBI:18420"/>
    </ligand>
</feature>
<evidence type="ECO:0000256" key="3">
    <source>
        <dbReference type="ARBA" id="ARBA00022553"/>
    </source>
</evidence>
<dbReference type="CDD" id="cd16012">
    <property type="entry name" value="ALP"/>
    <property type="match status" value="1"/>
</dbReference>
<evidence type="ECO:0000256" key="10">
    <source>
        <dbReference type="RuleBase" id="RU003946"/>
    </source>
</evidence>
<evidence type="ECO:0000256" key="9">
    <source>
        <dbReference type="PIRSR" id="PIRSR601952-2"/>
    </source>
</evidence>
<dbReference type="Pfam" id="PF00245">
    <property type="entry name" value="Alk_phosphatase"/>
    <property type="match status" value="1"/>
</dbReference>
<evidence type="ECO:0000313" key="15">
    <source>
        <dbReference type="Proteomes" id="UP000249464"/>
    </source>
</evidence>
<dbReference type="InterPro" id="IPR042085">
    <property type="entry name" value="Ap_crown"/>
</dbReference>
<keyword evidence="7 9" id="KW-0460">Magnesium</keyword>
<feature type="region of interest" description="Disordered" evidence="12">
    <location>
        <begin position="620"/>
        <end position="640"/>
    </location>
</feature>
<keyword evidence="6 9" id="KW-0862">Zinc</keyword>
<keyword evidence="3" id="KW-0597">Phosphoprotein</keyword>
<evidence type="ECO:0000256" key="12">
    <source>
        <dbReference type="SAM" id="MobiDB-lite"/>
    </source>
</evidence>
<organism evidence="14 15">
    <name type="scientific">Microbotryum silenes-dioicae</name>
    <dbReference type="NCBI Taxonomy" id="796604"/>
    <lineage>
        <taxon>Eukaryota</taxon>
        <taxon>Fungi</taxon>
        <taxon>Dikarya</taxon>
        <taxon>Basidiomycota</taxon>
        <taxon>Pucciniomycotina</taxon>
        <taxon>Microbotryomycetes</taxon>
        <taxon>Microbotryales</taxon>
        <taxon>Microbotryaceae</taxon>
        <taxon>Microbotryum</taxon>
    </lineage>
</organism>
<evidence type="ECO:0000256" key="6">
    <source>
        <dbReference type="ARBA" id="ARBA00022833"/>
    </source>
</evidence>
<dbReference type="AlphaFoldDB" id="A0A2X0LTE8"/>
<dbReference type="InterPro" id="IPR017850">
    <property type="entry name" value="Alkaline_phosphatase_core_sf"/>
</dbReference>
<evidence type="ECO:0000256" key="1">
    <source>
        <dbReference type="ARBA" id="ARBA00005984"/>
    </source>
</evidence>
<comment type="similarity">
    <text evidence="1 10">Belongs to the alkaline phosphatase family.</text>
</comment>
<keyword evidence="4 9" id="KW-0479">Metal-binding</keyword>
<dbReference type="PRINTS" id="PR00113">
    <property type="entry name" value="ALKPHPHTASE"/>
</dbReference>
<proteinExistence type="inferred from homology"/>
<evidence type="ECO:0000256" key="13">
    <source>
        <dbReference type="SAM" id="Phobius"/>
    </source>
</evidence>
<sequence length="640" mass="68694">MTVDTSKDDIQFVLDELASFVAQENASVDSLPTEQLLHGSDDADHELGSTEASHYDEKLPEPVTSRGASGRSRIIVPTRADIAARVLNPRPGQGASRWLIVVAGLLSLLLIAWTATALLTLGTRFGHSGPKMNVILMISDGMGPASASMARTYLQHLSDAIVTSSSSSAAPSNALNTSIWAALAAGFKTPRYGMTPLDEILVGSSRTRSSSSLITDSAAGATAFACAIKTYNGAIGVEPSQQEPCGTVLEAAKRQGFATGLVTTSRITHATPASFYAHVVDRDLESEIAAFLVGKGPQGQVVDIALGGGMCFMRPNSTGTASCRTDGQDMLAMAQQNGYTVLDGIKALRNWHDESNHDGSPVLGLFSHDHMEYEIDRQQIDVLADEQPSLKEMTTHALRYLANQDTKGFFLMIEGARIDMAAHNNDPVGHVSDMLAYLETVQFVKEWVKQANDDTPTLLISISDHETGGLALARQLGTAYPEYAWYPDALTNATHSSSYLGSLLAKTASPTRQFVRELLEQVGVSDATEDEVAAVYAVQTDAYRANRLLADAISRRAQVGWSTAGHSGVDVNLYAYGHNASGIAGNHENTDIGDHIAHVMGLNLEVVTLELRRNADRWHSTSLGQSPTRRTEVGHYHGDF</sequence>
<feature type="binding site" evidence="9">
    <location>
        <position position="465"/>
    </location>
    <ligand>
        <name>Zn(2+)</name>
        <dbReference type="ChEBI" id="CHEBI:29105"/>
        <label>2</label>
    </ligand>
</feature>
<feature type="active site" description="Phosphoserine intermediate" evidence="8">
    <location>
        <position position="217"/>
    </location>
</feature>
<feature type="binding site" evidence="9">
    <location>
        <position position="419"/>
    </location>
    <ligand>
        <name>Zn(2+)</name>
        <dbReference type="ChEBI" id="CHEBI:29105"/>
        <label>2</label>
    </ligand>
</feature>
<dbReference type="PANTHER" id="PTHR11596">
    <property type="entry name" value="ALKALINE PHOSPHATASE"/>
    <property type="match status" value="1"/>
</dbReference>
<evidence type="ECO:0000256" key="5">
    <source>
        <dbReference type="ARBA" id="ARBA00022801"/>
    </source>
</evidence>
<dbReference type="EMBL" id="FQNC01000012">
    <property type="protein sequence ID" value="SGY13647.1"/>
    <property type="molecule type" value="Genomic_DNA"/>
</dbReference>
<feature type="compositionally biased region" description="Basic and acidic residues" evidence="12">
    <location>
        <begin position="39"/>
        <end position="60"/>
    </location>
</feature>